<dbReference type="Gene3D" id="3.30.300.30">
    <property type="match status" value="2"/>
</dbReference>
<gene>
    <name evidence="6" type="ORF">PDIGIT_LOCUS10124</name>
</gene>
<dbReference type="InterPro" id="IPR006162">
    <property type="entry name" value="Ppantetheine_attach_site"/>
</dbReference>
<dbReference type="Gene3D" id="3.30.559.10">
    <property type="entry name" value="Chloramphenicol acetyltransferase-like domain"/>
    <property type="match status" value="2"/>
</dbReference>
<dbReference type="InterPro" id="IPR045851">
    <property type="entry name" value="AMP-bd_C_sf"/>
</dbReference>
<name>A0A9W4UL50_9PLEO</name>
<accession>A0A9W4UL50</accession>
<dbReference type="GO" id="GO:0005737">
    <property type="term" value="C:cytoplasm"/>
    <property type="evidence" value="ECO:0007669"/>
    <property type="project" value="TreeGrafter"/>
</dbReference>
<evidence type="ECO:0000259" key="5">
    <source>
        <dbReference type="PROSITE" id="PS50075"/>
    </source>
</evidence>
<evidence type="ECO:0000256" key="4">
    <source>
        <dbReference type="ARBA" id="ARBA00029454"/>
    </source>
</evidence>
<dbReference type="PROSITE" id="PS00012">
    <property type="entry name" value="PHOSPHOPANTETHEINE"/>
    <property type="match status" value="1"/>
</dbReference>
<reference evidence="6" key="1">
    <citation type="submission" date="2023-01" db="EMBL/GenBank/DDBJ databases">
        <authorList>
            <person name="Van Ghelder C."/>
            <person name="Rancurel C."/>
        </authorList>
    </citation>
    <scope>NUCLEOTIDE SEQUENCE</scope>
    <source>
        <strain evidence="6">CNCM I-4278</strain>
    </source>
</reference>
<dbReference type="Pfam" id="PF00501">
    <property type="entry name" value="AMP-binding"/>
    <property type="match status" value="2"/>
</dbReference>
<dbReference type="GO" id="GO:0043041">
    <property type="term" value="P:amino acid activation for nonribosomal peptide biosynthetic process"/>
    <property type="evidence" value="ECO:0007669"/>
    <property type="project" value="TreeGrafter"/>
</dbReference>
<dbReference type="InterPro" id="IPR009081">
    <property type="entry name" value="PP-bd_ACP"/>
</dbReference>
<dbReference type="PANTHER" id="PTHR45527">
    <property type="entry name" value="NONRIBOSOMAL PEPTIDE SYNTHETASE"/>
    <property type="match status" value="1"/>
</dbReference>
<sequence>MRLIHVALSQPSAFRENRVEHSLTYFFLHLVQLFLYRADMENPADNILTLFFDICRKHPLRIACDGERKLSYGELDLASCAVTQQLTTMGVCTGDVVPIVTQSSVEMVIGILGILRAGATYAPLDVSQWPLTKIWTTVSRLGSRIVLYSGPEVTFGSNLNTLSVEEALRTSTNTSRPDHRNYTLRDSLACIIFTSGTTGEPKGVMIRHSSLFHFVTSPPFNYNVVGSDRVLLALSCAFDACMGTIFSVLCNGGCLVVADGTNFYARVRECTVFVGTPSILESLDPPSSSCDYPLLDRLILGGETPSKQLLEKWAVIGKPIWIAYGPTEATCATLTGEITATRNTGISDPRILGFPISGAKISIVDRNMKPITTLQEEGELLISGPGLAKGYWRNDQLTTEKFILFEGTRAYKTGDYAKWTEDLHGNRTVYYCGRRDRLVKIRGFLVNLETDVDAAVLKRIPEIQSIYSYYDGVRICTAIKPQDLDESYLLSQMRLFMPQYMVPERIFALGSFPKNSHGKTDVRRLQEMLSQKLESEVLQQCEGVSETQLGRDLLDGLSEIFNATAKNVYPALSFIGNGIYSLTATRLCFFLRNRGYNFRPIDFLSSSSITSFIQANCTQRPNIVDGGDKTLTNVDTMVDYAPLTSQQLRLIHGTSKQSHFNIVNYILEFDRRHLSRLQSAWGLLEQVEPIFRTEIVAYEGQYIQRIATKPCSSWTQHNINSAELENEVSKVATSTQLGHQFTIMNFRNSSRAAFVWSVHHALMDGFSAGILLKKIEQSMRGETFTPSRPFPAAIQSIQAAWQRENSTNQTFWEEQEMLVPQVAADLPVPEPQSLASASTHRTCCVNFDDSAAQVVSHYCAKYSVTPAAIYYATWSLLLSTYTGSDSVVFGAVFSGRASVHCDIDCLVGCLLDTLPLRIRVERDDSSSNLVQYVHDLIHRTAKFQGSSNSITQTPYSTAISCDPERCDHGLADLGFSSRVLQYPDLPLLVIVQEDGNVSLLYKTNTFSEGFMRDLGEVYKNIFMAILAPHLSIREVLRQKYTRVKQQHMLELGHLGSKETYTASVGSSSIATMFEDASRLYASEIAIEKGTTRLMYLHVKEKVNQLALILQSLVQPGDIVCVLADRSINWVISIFALFKVSAVYCPIDVGYPSNQEKIIRLSQTKLVLFDGIEQGELLPHNTVPLLCVSEVLRDSKPTQSIIEARRLPEPEDAAFLVFTSGSTGEPKGIVIEHRSLVALVGSYKALFPNFQGARIAQFLSPVFDVAMHEILWSIASGGTLVLRTDDRNPFSHIGNVDTIMVTPSVAANLDPKEYSHLRYLHLAGEPVPEHVVKMWDSPGREIFNIYGPAEATVVTCTQRLKSGEPVSLGRPIPSMRLYVLNDHMEVLPPGVIGNIYVAGIHVSRGYLNNERATGSAFFDDPFALPNPSSQERMYCTGDLGYVDSNGRAYYRGRKDRQIKLRGFRTNLDDVAHTAQRLMPALKKTFATERDGRLILWIEPESIDKGSLQELLSTSLPVHAIPSTIVALERLPLNPNGKVDSKKLGSLVLPNPSKATLTKSYTLSPVESFIAEEWRDLLSLEETALIQSHDSFSMMGGHSVLQLALTARLKRRFKVPIAVKDVITAPTLGKLAERINEKMVSQQTACKAALTDMSPLGRQRLSPPELDWWYRYQSAEETSAFNIPFVAHLDSSTNLRRLKVAIESAVARYEVLRSRFIACEGKDPQRVLSQNHILVHIAEEKSFDVQAFLNRPFDLTEDALVRVTLTKRMVAFSISHMVMDLTALRQLLSDVATAYNDGIGALQPPLRQYFDIPQWNAPIDPASVSFWRSYLDGTDPCRQRPRRSYRGSSLFATVDDAIYRQILTRITRQHVSLQQFTLSAVGLVLQALVGCTPLVIGTPYINRTLELEETVVGLCLEPLPIRIDWPLRAANSDDLLMATKMSAQSALAHAVAWPRLLEALEIPFPLRQQEIFDVVVTVHDDRRGVLGLAIPGLAAMHGQMPQLYPHGAKFPLCFELQAYKEHLTVRLEYDTDIMQSMHARILQRLLSVAFEALLQADSTYTETLSRIENALRKSSMENCVHLEELPYIAKTRLV</sequence>
<dbReference type="InterPro" id="IPR023213">
    <property type="entry name" value="CAT-like_dom_sf"/>
</dbReference>
<protein>
    <recommendedName>
        <fullName evidence="5">Carrier domain-containing protein</fullName>
    </recommendedName>
</protein>
<dbReference type="InterPro" id="IPR020845">
    <property type="entry name" value="AMP-binding_CS"/>
</dbReference>
<dbReference type="SUPFAM" id="SSF56801">
    <property type="entry name" value="Acetyl-CoA synthetase-like"/>
    <property type="match status" value="2"/>
</dbReference>
<dbReference type="PANTHER" id="PTHR45527:SF11">
    <property type="entry name" value="NONRIBOSOMAL PEPTIDE SYNTHETASE 5"/>
    <property type="match status" value="1"/>
</dbReference>
<dbReference type="GO" id="GO:0031177">
    <property type="term" value="F:phosphopantetheine binding"/>
    <property type="evidence" value="ECO:0007669"/>
    <property type="project" value="TreeGrafter"/>
</dbReference>
<evidence type="ECO:0000256" key="3">
    <source>
        <dbReference type="ARBA" id="ARBA00022598"/>
    </source>
</evidence>
<dbReference type="InterPro" id="IPR001242">
    <property type="entry name" value="Condensation_dom"/>
</dbReference>
<dbReference type="EMBL" id="CAOQHR010000007">
    <property type="protein sequence ID" value="CAI6337017.1"/>
    <property type="molecule type" value="Genomic_DNA"/>
</dbReference>
<comment type="similarity">
    <text evidence="4">Belongs to the NRP synthetase family.</text>
</comment>
<evidence type="ECO:0000256" key="2">
    <source>
        <dbReference type="ARBA" id="ARBA00022553"/>
    </source>
</evidence>
<organism evidence="6 7">
    <name type="scientific">Periconia digitata</name>
    <dbReference type="NCBI Taxonomy" id="1303443"/>
    <lineage>
        <taxon>Eukaryota</taxon>
        <taxon>Fungi</taxon>
        <taxon>Dikarya</taxon>
        <taxon>Ascomycota</taxon>
        <taxon>Pezizomycotina</taxon>
        <taxon>Dothideomycetes</taxon>
        <taxon>Pleosporomycetidae</taxon>
        <taxon>Pleosporales</taxon>
        <taxon>Massarineae</taxon>
        <taxon>Periconiaceae</taxon>
        <taxon>Periconia</taxon>
    </lineage>
</organism>
<feature type="domain" description="Carrier" evidence="5">
    <location>
        <begin position="1562"/>
        <end position="1637"/>
    </location>
</feature>
<keyword evidence="3" id="KW-0436">Ligase</keyword>
<dbReference type="SUPFAM" id="SSF47336">
    <property type="entry name" value="ACP-like"/>
    <property type="match status" value="1"/>
</dbReference>
<dbReference type="Gene3D" id="1.10.1200.10">
    <property type="entry name" value="ACP-like"/>
    <property type="match status" value="1"/>
</dbReference>
<comment type="caution">
    <text evidence="6">The sequence shown here is derived from an EMBL/GenBank/DDBJ whole genome shotgun (WGS) entry which is preliminary data.</text>
</comment>
<dbReference type="Pfam" id="PF00668">
    <property type="entry name" value="Condensation"/>
    <property type="match status" value="2"/>
</dbReference>
<dbReference type="InterPro" id="IPR042099">
    <property type="entry name" value="ANL_N_sf"/>
</dbReference>
<dbReference type="InterPro" id="IPR036736">
    <property type="entry name" value="ACP-like_sf"/>
</dbReference>
<keyword evidence="2" id="KW-0597">Phosphoprotein</keyword>
<dbReference type="OrthoDB" id="416786at2759"/>
<keyword evidence="1" id="KW-0596">Phosphopantetheine</keyword>
<dbReference type="GO" id="GO:0016874">
    <property type="term" value="F:ligase activity"/>
    <property type="evidence" value="ECO:0007669"/>
    <property type="project" value="UniProtKB-KW"/>
</dbReference>
<dbReference type="Gene3D" id="3.40.50.12780">
    <property type="entry name" value="N-terminal domain of ligase-like"/>
    <property type="match status" value="2"/>
</dbReference>
<dbReference type="GO" id="GO:0044550">
    <property type="term" value="P:secondary metabolite biosynthetic process"/>
    <property type="evidence" value="ECO:0007669"/>
    <property type="project" value="TreeGrafter"/>
</dbReference>
<dbReference type="PROSITE" id="PS50075">
    <property type="entry name" value="CARRIER"/>
    <property type="match status" value="1"/>
</dbReference>
<dbReference type="PROSITE" id="PS00455">
    <property type="entry name" value="AMP_BINDING"/>
    <property type="match status" value="2"/>
</dbReference>
<dbReference type="Gene3D" id="3.30.559.30">
    <property type="entry name" value="Nonribosomal peptide synthetase, condensation domain"/>
    <property type="match status" value="2"/>
</dbReference>
<dbReference type="CDD" id="cd19537">
    <property type="entry name" value="C_NRPS-like"/>
    <property type="match status" value="1"/>
</dbReference>
<dbReference type="SUPFAM" id="SSF52777">
    <property type="entry name" value="CoA-dependent acyltransferases"/>
    <property type="match status" value="4"/>
</dbReference>
<evidence type="ECO:0000313" key="7">
    <source>
        <dbReference type="Proteomes" id="UP001152607"/>
    </source>
</evidence>
<evidence type="ECO:0000313" key="6">
    <source>
        <dbReference type="EMBL" id="CAI6337017.1"/>
    </source>
</evidence>
<proteinExistence type="inferred from homology"/>
<dbReference type="InterPro" id="IPR000873">
    <property type="entry name" value="AMP-dep_synth/lig_dom"/>
</dbReference>
<dbReference type="Proteomes" id="UP001152607">
    <property type="component" value="Unassembled WGS sequence"/>
</dbReference>
<keyword evidence="7" id="KW-1185">Reference proteome</keyword>
<evidence type="ECO:0000256" key="1">
    <source>
        <dbReference type="ARBA" id="ARBA00022450"/>
    </source>
</evidence>
<dbReference type="Pfam" id="PF00550">
    <property type="entry name" value="PP-binding"/>
    <property type="match status" value="1"/>
</dbReference>